<dbReference type="Proteomes" id="UP000263900">
    <property type="component" value="Chromosome"/>
</dbReference>
<keyword evidence="2" id="KW-1185">Reference proteome</keyword>
<dbReference type="RefSeq" id="WP_119051563.1">
    <property type="nucleotide sequence ID" value="NZ_CP032157.1"/>
</dbReference>
<evidence type="ECO:0000313" key="2">
    <source>
        <dbReference type="Proteomes" id="UP000263900"/>
    </source>
</evidence>
<dbReference type="OrthoDB" id="789889at2"/>
<dbReference type="AlphaFoldDB" id="A0A3B7MMJ8"/>
<dbReference type="SUPFAM" id="SSF50475">
    <property type="entry name" value="FMN-binding split barrel"/>
    <property type="match status" value="1"/>
</dbReference>
<reference evidence="1 2" key="1">
    <citation type="submission" date="2018-09" db="EMBL/GenBank/DDBJ databases">
        <title>Genome sequencing of strain 6GH32-13.</title>
        <authorList>
            <person name="Weon H.-Y."/>
            <person name="Heo J."/>
            <person name="Kwon S.-W."/>
        </authorList>
    </citation>
    <scope>NUCLEOTIDE SEQUENCE [LARGE SCALE GENOMIC DNA]</scope>
    <source>
        <strain evidence="1 2">5GH32-13</strain>
    </source>
</reference>
<organism evidence="1 2">
    <name type="scientific">Paraflavitalea soli</name>
    <dbReference type="NCBI Taxonomy" id="2315862"/>
    <lineage>
        <taxon>Bacteria</taxon>
        <taxon>Pseudomonadati</taxon>
        <taxon>Bacteroidota</taxon>
        <taxon>Chitinophagia</taxon>
        <taxon>Chitinophagales</taxon>
        <taxon>Chitinophagaceae</taxon>
        <taxon>Paraflavitalea</taxon>
    </lineage>
</organism>
<sequence>MKSLIRKMLIGDNVITEYATVTVPESIQEKVYLEVNGQLINVSQLHWLLCIEPIVFGVWIENEVHKTAINNATTCKLYFNSGNKGKGPMTDPMEAELHFSRTQSIEEATGTLFLLKLEQSYIYQLNAVKRYLIFRRYYRKNGLHFRQFKAFVAAYSYPRRIRVISFRQNDYFNIFPMDLLGDISTCNRFVFGLRHTNIALNKIIATGKLVVAEAPFEQKAAIYRLGAHHSANPPALHNLPFKTIESKDHGFFIPDWAQSYREINVLKTINLGSHMLLWGASSVEQVLQPPTSNLYLVHFLHHLYQQGRECAYPLS</sequence>
<gene>
    <name evidence="1" type="ORF">D3H65_17605</name>
</gene>
<proteinExistence type="predicted"/>
<evidence type="ECO:0000313" key="1">
    <source>
        <dbReference type="EMBL" id="AXY75682.1"/>
    </source>
</evidence>
<accession>A0A3B7MMJ8</accession>
<dbReference type="KEGG" id="pseg:D3H65_17605"/>
<protein>
    <submittedName>
        <fullName evidence="1">Uncharacterized protein</fullName>
    </submittedName>
</protein>
<dbReference type="EMBL" id="CP032157">
    <property type="protein sequence ID" value="AXY75682.1"/>
    <property type="molecule type" value="Genomic_DNA"/>
</dbReference>
<name>A0A3B7MMJ8_9BACT</name>